<evidence type="ECO:0000313" key="2">
    <source>
        <dbReference type="EMBL" id="MQL74005.1"/>
    </source>
</evidence>
<evidence type="ECO:0000313" key="3">
    <source>
        <dbReference type="Proteomes" id="UP000652761"/>
    </source>
</evidence>
<reference evidence="2" key="1">
    <citation type="submission" date="2017-07" db="EMBL/GenBank/DDBJ databases">
        <title>Taro Niue Genome Assembly and Annotation.</title>
        <authorList>
            <person name="Atibalentja N."/>
            <person name="Keating K."/>
            <person name="Fields C.J."/>
        </authorList>
    </citation>
    <scope>NUCLEOTIDE SEQUENCE</scope>
    <source>
        <strain evidence="2">Niue_2</strain>
        <tissue evidence="2">Leaf</tissue>
    </source>
</reference>
<accession>A0A843TSH1</accession>
<dbReference type="Proteomes" id="UP000652761">
    <property type="component" value="Unassembled WGS sequence"/>
</dbReference>
<sequence length="171" mass="18692">MIDQRIKGFSEGHEALHASVTQHTMIWAIIGLFHHCCFFWALGLWECYEIFLETYVQQLSCVLPEVGVSPLPPTFPKAAEKSTVFTSRDLGIVREGESVRGRWRGGRRCTASSSSPLHLADSSEGSEARRRLKPATAAATSSCNGDGDQQGGIARRQQCLLLPIAGAETMS</sequence>
<keyword evidence="3" id="KW-1185">Reference proteome</keyword>
<name>A0A843TSH1_COLES</name>
<organism evidence="2 3">
    <name type="scientific">Colocasia esculenta</name>
    <name type="common">Wild taro</name>
    <name type="synonym">Arum esculentum</name>
    <dbReference type="NCBI Taxonomy" id="4460"/>
    <lineage>
        <taxon>Eukaryota</taxon>
        <taxon>Viridiplantae</taxon>
        <taxon>Streptophyta</taxon>
        <taxon>Embryophyta</taxon>
        <taxon>Tracheophyta</taxon>
        <taxon>Spermatophyta</taxon>
        <taxon>Magnoliopsida</taxon>
        <taxon>Liliopsida</taxon>
        <taxon>Araceae</taxon>
        <taxon>Aroideae</taxon>
        <taxon>Colocasieae</taxon>
        <taxon>Colocasia</taxon>
    </lineage>
</organism>
<gene>
    <name evidence="2" type="ORF">Taro_006363</name>
</gene>
<dbReference type="AlphaFoldDB" id="A0A843TSH1"/>
<comment type="caution">
    <text evidence="2">The sequence shown here is derived from an EMBL/GenBank/DDBJ whole genome shotgun (WGS) entry which is preliminary data.</text>
</comment>
<evidence type="ECO:0000256" key="1">
    <source>
        <dbReference type="SAM" id="MobiDB-lite"/>
    </source>
</evidence>
<feature type="compositionally biased region" description="Low complexity" evidence="1">
    <location>
        <begin position="111"/>
        <end position="123"/>
    </location>
</feature>
<proteinExistence type="predicted"/>
<dbReference type="EMBL" id="NMUH01000187">
    <property type="protein sequence ID" value="MQL74005.1"/>
    <property type="molecule type" value="Genomic_DNA"/>
</dbReference>
<protein>
    <submittedName>
        <fullName evidence="2">Uncharacterized protein</fullName>
    </submittedName>
</protein>
<feature type="region of interest" description="Disordered" evidence="1">
    <location>
        <begin position="105"/>
        <end position="130"/>
    </location>
</feature>